<dbReference type="Pfam" id="PF07859">
    <property type="entry name" value="Abhydrolase_3"/>
    <property type="match status" value="1"/>
</dbReference>
<evidence type="ECO:0000313" key="3">
    <source>
        <dbReference type="EMBL" id="CCM02387.1"/>
    </source>
</evidence>
<protein>
    <recommendedName>
        <fullName evidence="2">Alpha/beta hydrolase fold-3 domain-containing protein</fullName>
    </recommendedName>
</protein>
<dbReference type="HOGENOM" id="CLU_012494_6_3_1"/>
<dbReference type="ESTHER" id="9aphy-j4hwj8">
    <property type="family name" value="Hormone-sensitive_lipase_like"/>
</dbReference>
<sequence>MSQYRSLSTPDPEFAPLLAQLPTNGGVPEDITAWRELVQNVVTPALMNIRRPHLPPESKYRVRDHQIPVDGGEIAIRCVIPTPSGNEDEVFPLMLWIHGGGSITGSLDTDDFYLRDLSVDLQISIVNVDYRLAPEHPFPNGLNDCYAALKWAVENAPLLSASLAKGFIVGGQSSGANFTAVLAHRVRDDPFFADRPLSGHILQYPTIVHPEAVPEKYKSELLSTETEKDAPFFTTANIHFIARLAKAEPFNPECSPLLYPSHKGLPPAYIQVCGWDPVRDECLLYEKVLREDRVATKLDVYPGVPHAFAAMFPSISLAVKHDKDLRQAIRWLLGGAKSG</sequence>
<feature type="domain" description="Alpha/beta hydrolase fold-3" evidence="2">
    <location>
        <begin position="94"/>
        <end position="309"/>
    </location>
</feature>
<gene>
    <name evidence="3" type="ORF">FIBRA_04483</name>
</gene>
<dbReference type="STRING" id="599839.J4HWJ8"/>
<dbReference type="InterPro" id="IPR013094">
    <property type="entry name" value="AB_hydrolase_3"/>
</dbReference>
<dbReference type="AlphaFoldDB" id="J4HWJ8"/>
<dbReference type="GeneID" id="24097298"/>
<organism evidence="3 4">
    <name type="scientific">Fibroporia radiculosa</name>
    <dbReference type="NCBI Taxonomy" id="599839"/>
    <lineage>
        <taxon>Eukaryota</taxon>
        <taxon>Fungi</taxon>
        <taxon>Dikarya</taxon>
        <taxon>Basidiomycota</taxon>
        <taxon>Agaricomycotina</taxon>
        <taxon>Agaricomycetes</taxon>
        <taxon>Polyporales</taxon>
        <taxon>Fibroporiaceae</taxon>
        <taxon>Fibroporia</taxon>
    </lineage>
</organism>
<reference evidence="3 4" key="1">
    <citation type="journal article" date="2012" name="Appl. Environ. Microbiol.">
        <title>Short-read sequencing for genomic analysis of the brown rot fungus Fibroporia radiculosa.</title>
        <authorList>
            <person name="Tang J.D."/>
            <person name="Perkins A.D."/>
            <person name="Sonstegard T.S."/>
            <person name="Schroeder S.G."/>
            <person name="Burgess S.C."/>
            <person name="Diehl S.V."/>
        </authorList>
    </citation>
    <scope>NUCLEOTIDE SEQUENCE [LARGE SCALE GENOMIC DNA]</scope>
    <source>
        <strain evidence="3 4">TFFH 294</strain>
    </source>
</reference>
<keyword evidence="1" id="KW-0378">Hydrolase</keyword>
<dbReference type="EMBL" id="HE797078">
    <property type="protein sequence ID" value="CCM02387.1"/>
    <property type="molecule type" value="Genomic_DNA"/>
</dbReference>
<accession>J4HWJ8</accession>
<proteinExistence type="predicted"/>
<dbReference type="PANTHER" id="PTHR48081">
    <property type="entry name" value="AB HYDROLASE SUPERFAMILY PROTEIN C4A8.06C"/>
    <property type="match status" value="1"/>
</dbReference>
<dbReference type="Proteomes" id="UP000006352">
    <property type="component" value="Unassembled WGS sequence"/>
</dbReference>
<evidence type="ECO:0000256" key="1">
    <source>
        <dbReference type="ARBA" id="ARBA00022801"/>
    </source>
</evidence>
<keyword evidence="4" id="KW-1185">Reference proteome</keyword>
<dbReference type="RefSeq" id="XP_012181670.1">
    <property type="nucleotide sequence ID" value="XM_012326280.1"/>
</dbReference>
<dbReference type="OrthoDB" id="408631at2759"/>
<evidence type="ECO:0000313" key="4">
    <source>
        <dbReference type="Proteomes" id="UP000006352"/>
    </source>
</evidence>
<dbReference type="SUPFAM" id="SSF53474">
    <property type="entry name" value="alpha/beta-Hydrolases"/>
    <property type="match status" value="1"/>
</dbReference>
<dbReference type="InParanoid" id="J4HWJ8"/>
<dbReference type="GO" id="GO:0016787">
    <property type="term" value="F:hydrolase activity"/>
    <property type="evidence" value="ECO:0007669"/>
    <property type="project" value="UniProtKB-KW"/>
</dbReference>
<dbReference type="Gene3D" id="3.40.50.1820">
    <property type="entry name" value="alpha/beta hydrolase"/>
    <property type="match status" value="1"/>
</dbReference>
<evidence type="ECO:0000259" key="2">
    <source>
        <dbReference type="Pfam" id="PF07859"/>
    </source>
</evidence>
<dbReference type="FunCoup" id="J4HWJ8">
    <property type="interactions" value="107"/>
</dbReference>
<dbReference type="PANTHER" id="PTHR48081:SF8">
    <property type="entry name" value="ALPHA_BETA HYDROLASE FOLD-3 DOMAIN-CONTAINING PROTEIN-RELATED"/>
    <property type="match status" value="1"/>
</dbReference>
<dbReference type="InterPro" id="IPR050300">
    <property type="entry name" value="GDXG_lipolytic_enzyme"/>
</dbReference>
<dbReference type="InterPro" id="IPR029058">
    <property type="entry name" value="AB_hydrolase_fold"/>
</dbReference>
<name>J4HWJ8_9APHY</name>